<evidence type="ECO:0000259" key="3">
    <source>
        <dbReference type="Pfam" id="PF07627"/>
    </source>
</evidence>
<comment type="caution">
    <text evidence="5">The sequence shown here is derived from an EMBL/GenBank/DDBJ whole genome shotgun (WGS) entry which is preliminary data.</text>
</comment>
<sequence precursor="true">MKLPLRQTMWIAATLFLAYPAALAAEGGASTAADSTAASFVTRHCVECHGDFAPEGGVQLDTLSLAALDPTSADVWEKVFAQVQFGEMPPSDADSQPTKQERREFLALLDQRLSDIGRGAKLKEKMLLPEYANYVDHEMLFSGEITEPAYTPARLWRIRPDIFRGLWSEPYGRKHHLSVKIGNPVRPDGGEAVQHGPHAGRRISTRYFDREKFANPFYEFVHHASGFSDYALIPADQASLDAMLTNAESMAEILTIGTPVSITTEVKNKDSRHGNNHGSFVGGVVTTTVERRGAIPIAFERLMSKEGPTDREDFAEALDVAFGLLLRRSPSEADVEHYWNDIYLKNEELGRTLALQAVLIYIAISPEFVYRQERGMSQQDEHGRRMLSPQELVYAIHYAFYDSPPYGVTPFEKSPIYQKWSEPIVRREMTERHEPSLPKDSWIVGQMEAGKLATKADVEAAVRHIFADRERNPFPNHNHDVDQTTRPRVLQFFREYFGYYKSPTVFKDLEEFEKRDGFQQFHKQTAVRLAYDTDALVLHILEQDQHVLEELLTTNKTFVTYWDGENDAQAISKAGGRDKYVNKHDAQSYNVNPLEVEYDRKTPLTLPADQRCGILTQPSWLVAHSGNFDNDPVRRGKWIREKLLAGSVMDVPITVDAKIPDDETQTLRQRFRVVHENECWRCHKKMNPLGMPFEAFNHVGRFRELEKGKPVDTSGGVTHTGIDRLDGDVANVREMMERLADSPRVRQSFLRHVFRYWMGRNETLRDSQTLIAMDDAYVESNGSFQEVLVALLTSDSFLYRK</sequence>
<accession>A0A5C5V990</accession>
<proteinExistence type="predicted"/>
<dbReference type="Proteomes" id="UP000318878">
    <property type="component" value="Unassembled WGS sequence"/>
</dbReference>
<dbReference type="Pfam" id="PF07627">
    <property type="entry name" value="PSCyt3"/>
    <property type="match status" value="1"/>
</dbReference>
<organism evidence="5 6">
    <name type="scientific">Blastopirellula retiformator</name>
    <dbReference type="NCBI Taxonomy" id="2527970"/>
    <lineage>
        <taxon>Bacteria</taxon>
        <taxon>Pseudomonadati</taxon>
        <taxon>Planctomycetota</taxon>
        <taxon>Planctomycetia</taxon>
        <taxon>Pirellulales</taxon>
        <taxon>Pirellulaceae</taxon>
        <taxon>Blastopirellula</taxon>
    </lineage>
</organism>
<evidence type="ECO:0000313" key="5">
    <source>
        <dbReference type="EMBL" id="TWT34429.1"/>
    </source>
</evidence>
<feature type="chain" id="PRO_5022755382" evidence="1">
    <location>
        <begin position="25"/>
        <end position="801"/>
    </location>
</feature>
<keyword evidence="6" id="KW-1185">Reference proteome</keyword>
<evidence type="ECO:0000256" key="1">
    <source>
        <dbReference type="SAM" id="SignalP"/>
    </source>
</evidence>
<dbReference type="Pfam" id="PF07635">
    <property type="entry name" value="PSCyt1"/>
    <property type="match status" value="1"/>
</dbReference>
<gene>
    <name evidence="5" type="ORF">Enr8_18370</name>
</gene>
<name>A0A5C5V990_9BACT</name>
<dbReference type="InterPro" id="IPR011429">
    <property type="entry name" value="Cyt_c_Planctomycete-type"/>
</dbReference>
<feature type="domain" description="DUF1588" evidence="3">
    <location>
        <begin position="611"/>
        <end position="704"/>
    </location>
</feature>
<feature type="signal peptide" evidence="1">
    <location>
        <begin position="1"/>
        <end position="24"/>
    </location>
</feature>
<reference evidence="5 6" key="1">
    <citation type="submission" date="2019-02" db="EMBL/GenBank/DDBJ databases">
        <title>Deep-cultivation of Planctomycetes and their phenomic and genomic characterization uncovers novel biology.</title>
        <authorList>
            <person name="Wiegand S."/>
            <person name="Jogler M."/>
            <person name="Boedeker C."/>
            <person name="Pinto D."/>
            <person name="Vollmers J."/>
            <person name="Rivas-Marin E."/>
            <person name="Kohn T."/>
            <person name="Peeters S.H."/>
            <person name="Heuer A."/>
            <person name="Rast P."/>
            <person name="Oberbeckmann S."/>
            <person name="Bunk B."/>
            <person name="Jeske O."/>
            <person name="Meyerdierks A."/>
            <person name="Storesund J.E."/>
            <person name="Kallscheuer N."/>
            <person name="Luecker S."/>
            <person name="Lage O.M."/>
            <person name="Pohl T."/>
            <person name="Merkel B.J."/>
            <person name="Hornburger P."/>
            <person name="Mueller R.-W."/>
            <person name="Bruemmer F."/>
            <person name="Labrenz M."/>
            <person name="Spormann A.M."/>
            <person name="Op Den Camp H."/>
            <person name="Overmann J."/>
            <person name="Amann R."/>
            <person name="Jetten M.S.M."/>
            <person name="Mascher T."/>
            <person name="Medema M.H."/>
            <person name="Devos D.P."/>
            <person name="Kaster A.-K."/>
            <person name="Ovreas L."/>
            <person name="Rohde M."/>
            <person name="Galperin M.Y."/>
            <person name="Jogler C."/>
        </authorList>
    </citation>
    <scope>NUCLEOTIDE SEQUENCE [LARGE SCALE GENOMIC DNA]</scope>
    <source>
        <strain evidence="5 6">Enr8</strain>
    </source>
</reference>
<evidence type="ECO:0000259" key="2">
    <source>
        <dbReference type="Pfam" id="PF07624"/>
    </source>
</evidence>
<dbReference type="Pfam" id="PF07624">
    <property type="entry name" value="PSD2"/>
    <property type="match status" value="1"/>
</dbReference>
<feature type="domain" description="Cytochrome C Planctomycete-type" evidence="4">
    <location>
        <begin position="45"/>
        <end position="92"/>
    </location>
</feature>
<protein>
    <submittedName>
        <fullName evidence="5">Planctomycete cytochrome C</fullName>
    </submittedName>
</protein>
<dbReference type="InterPro" id="IPR013039">
    <property type="entry name" value="DUF1588"/>
</dbReference>
<dbReference type="OrthoDB" id="221599at2"/>
<feature type="domain" description="DUF1585" evidence="2">
    <location>
        <begin position="729"/>
        <end position="797"/>
    </location>
</feature>
<dbReference type="AlphaFoldDB" id="A0A5C5V990"/>
<dbReference type="RefSeq" id="WP_146430675.1">
    <property type="nucleotide sequence ID" value="NZ_SJPF01000002.1"/>
</dbReference>
<evidence type="ECO:0000313" key="6">
    <source>
        <dbReference type="Proteomes" id="UP000318878"/>
    </source>
</evidence>
<dbReference type="EMBL" id="SJPF01000002">
    <property type="protein sequence ID" value="TWT34429.1"/>
    <property type="molecule type" value="Genomic_DNA"/>
</dbReference>
<keyword evidence="1" id="KW-0732">Signal</keyword>
<dbReference type="InterPro" id="IPR011478">
    <property type="entry name" value="DUF1585"/>
</dbReference>
<evidence type="ECO:0000259" key="4">
    <source>
        <dbReference type="Pfam" id="PF07635"/>
    </source>
</evidence>